<feature type="domain" description="Sister chromatid cohesion C-terminal" evidence="3">
    <location>
        <begin position="1495"/>
        <end position="1689"/>
    </location>
</feature>
<comment type="subcellular location">
    <subcellularLocation>
        <location evidence="1">Nucleus</location>
    </subcellularLocation>
</comment>
<keyword evidence="1" id="KW-0131">Cell cycle</keyword>
<dbReference type="OrthoDB" id="418242at2759"/>
<dbReference type="InterPro" id="IPR033031">
    <property type="entry name" value="Scc2/Nipped-B"/>
</dbReference>
<feature type="region of interest" description="Disordered" evidence="2">
    <location>
        <begin position="1708"/>
        <end position="1727"/>
    </location>
</feature>
<sequence>MKPINTQVPADTRACLQYWPATNALSIDTSVQTQYECIIDDELIPEGDFAKLNLLENDSIGDPIYKLVQDVFTCDEIQNLQLMARPDVSISNTRTAESVLGSRILELAQNHSAISHTSVADAGNRALSIDDAYAKLFSYIQKAACSEPAQSEATACSKYFILNMDLVSICLPNPQPGKKDISQVALNGGASIGDNIDASDTLVSINSKRLSEFADNTEPNNVKCIRLESNNTDSEPIKQTTTSDQQMGLDVLLESNPRNDTYVPNPITGTSHCVIVDAKTTEDTTPLHIDLLDDFLQNVFREDDALSESSSASTLLFRKIEQLHGETAVISKRSIRRLRILISHCTQEQITKYISDDKMGRLVGLLVFAVEAAEEIGLIDMIRDGSLLERGIEISAEYCNKLDSCMSVSCLGLEAAAFILVLSATAKASNSACSGDSLHTAIAFFKGCLLNCVVPLLDLEPSCELACAIKDKSTSLHGRVQSLMAATLATNASAITLVSRSVLAEQDVISLVFASISTLFCSSEILGHGIDANLFESIRRSAQSLIGRVFELNSDQHAWILEEILASLIKLPSRKRTHSTYRLASGKPIQFITILLLRMLQGTAQSPEDLTAGFEGNDLSTKEYRMLLDKHQKAIDAASSSADFTIRYLISRCTKRDNKAATNEVEYRALLEGFIDDCIALLGHPQWPAAELVVRIYSLHILELLDEEKSDISLKTMALESAAQIASHIAHAQRDLETISVPGKPPVFAPLTVSSSLDDIKHFHKSTVALIGYLQTKAGDGESAGAISLYVSNWASILITVLLKSKRLRQAQSANSDASQKEAAQENTFLVEAKQGDCSNISSDSAEENDDDDDDASTSDEESDCASEHNGQASGPEHDKKTEGQALNVKRFHIEKRKAIESCLKDYMDIAHRSAKAITDNVSLVDAIEAAKAVFSLFPLYRSFDMLLTRVTMALGASQVTLRSKALRALNQIALHRPSVLYQANVKYAINHRLQDSSPQVREAAIDLIGRHIAQNPELTSQYYEFVSIRILDKGSSVRRRVMRILRDIYTLSQDQDQLVDVGMRILQRTSDDERTIRELAMKILQELWFTYDGYATAFGEDGPPTQMASNLFNLLSPEMQQQILKRVRVMTGVIEAAKSRELTELLTGLFDHVTNKATNAEAGEALFVIRCVIDALFEQLLQAEEIVVPSTKVQESINGIATAAAGSSLVSTAKCLRFISTLSVIAPDAVGLHAETLEAYLKMTDASEEETLHHVLTIFNNTLLKIPHPSARFLGSLESDLIALLSSSPQTILSIAVPCLCTLVEKITWNYAKIIRLFRSCVLQLYREQRLLAGGKPSTLSPKNLMRFIILAGLVCRHFDFDKHREKQKEHFKELDRLISGTVPEFMNDIFLFYASQPLPVSVQLAAIQMLGHLYIKRPQLALESRARAVMDNAYSGGSASHCLQVTRNFLEFLRADAQKYALQQTESKDKEREVDAKALVGNIGGMGDAGVGASLMQTYLDRIIDVAFAADSAPLRIAGFEVITLVLEQGLAHPLKCVPSLIALSTSSDPFIRTRALKLHQDLNFKYASFIHSRDIEGVYKAYEYQVQVRGRPEDVVGYDASADTKDMPERPVAYLQPLYSMLRSKRTRRNEFLTLLVKTGDYDSNSSYSEQHRADIPFVRFVAENIAALDYKYLDEVLHVIFQISAVIASTGLNLYHQFEADSRADSHDVEGGGGKEERSSKVQKHWKPATRASVCVWILHQLREFLKMHYNITEARCMAYNPGDTSARDKAASWHATGIKDMCIDWSACPYAFQRMESDFDFRNQRANFQQMMAGSLAMLDEHNSISSNDKHISTDAQDQDISGFLSDDAVMQMEPEELEQLAMEDFDM</sequence>
<comment type="similarity">
    <text evidence="1">Belongs to the SCC2/Nipped-B family.</text>
</comment>
<accession>A0A9W8G7T1</accession>
<dbReference type="GO" id="GO:0010468">
    <property type="term" value="P:regulation of gene expression"/>
    <property type="evidence" value="ECO:0007669"/>
    <property type="project" value="InterPro"/>
</dbReference>
<dbReference type="Gene3D" id="1.25.10.10">
    <property type="entry name" value="Leucine-rich Repeat Variant"/>
    <property type="match status" value="1"/>
</dbReference>
<protein>
    <recommendedName>
        <fullName evidence="1">Sister chromatid cohesion protein</fullName>
    </recommendedName>
</protein>
<dbReference type="GO" id="GO:0003682">
    <property type="term" value="F:chromatin binding"/>
    <property type="evidence" value="ECO:0007669"/>
    <property type="project" value="TreeGrafter"/>
</dbReference>
<evidence type="ECO:0000259" key="3">
    <source>
        <dbReference type="Pfam" id="PF12830"/>
    </source>
</evidence>
<dbReference type="GO" id="GO:0071169">
    <property type="term" value="P:establishment of protein localization to chromatin"/>
    <property type="evidence" value="ECO:0007669"/>
    <property type="project" value="TreeGrafter"/>
</dbReference>
<keyword evidence="1" id="KW-0677">Repeat</keyword>
<dbReference type="SUPFAM" id="SSF48371">
    <property type="entry name" value="ARM repeat"/>
    <property type="match status" value="1"/>
</dbReference>
<dbReference type="GO" id="GO:1990414">
    <property type="term" value="P:replication-born double-strand break repair via sister chromatid exchange"/>
    <property type="evidence" value="ECO:0007669"/>
    <property type="project" value="TreeGrafter"/>
</dbReference>
<reference evidence="4" key="1">
    <citation type="submission" date="2022-07" db="EMBL/GenBank/DDBJ databases">
        <title>Phylogenomic reconstructions and comparative analyses of Kickxellomycotina fungi.</title>
        <authorList>
            <person name="Reynolds N.K."/>
            <person name="Stajich J.E."/>
            <person name="Barry K."/>
            <person name="Grigoriev I.V."/>
            <person name="Crous P."/>
            <person name="Smith M.E."/>
        </authorList>
    </citation>
    <scope>NUCLEOTIDE SEQUENCE</scope>
    <source>
        <strain evidence="4">NRRL 3115</strain>
    </source>
</reference>
<evidence type="ECO:0000313" key="4">
    <source>
        <dbReference type="EMBL" id="KAJ2677561.1"/>
    </source>
</evidence>
<gene>
    <name evidence="4" type="primary">SCC2</name>
    <name evidence="4" type="ORF">GGI25_003081</name>
</gene>
<feature type="compositionally biased region" description="Acidic residues" evidence="2">
    <location>
        <begin position="845"/>
        <end position="865"/>
    </location>
</feature>
<dbReference type="PANTHER" id="PTHR21704:SF18">
    <property type="entry name" value="NIPPED-B-LIKE PROTEIN"/>
    <property type="match status" value="1"/>
</dbReference>
<feature type="region of interest" description="Disordered" evidence="2">
    <location>
        <begin position="839"/>
        <end position="888"/>
    </location>
</feature>
<name>A0A9W8G7T1_9FUNG</name>
<dbReference type="InterPro" id="IPR024986">
    <property type="entry name" value="Nipped-B_C"/>
</dbReference>
<dbReference type="GO" id="GO:0061775">
    <property type="term" value="F:cohesin loader activity"/>
    <property type="evidence" value="ECO:0007669"/>
    <property type="project" value="InterPro"/>
</dbReference>
<keyword evidence="1" id="KW-0539">Nucleus</keyword>
<dbReference type="GO" id="GO:0090694">
    <property type="term" value="C:Scc2-Scc4 cohesin loading complex"/>
    <property type="evidence" value="ECO:0007669"/>
    <property type="project" value="TreeGrafter"/>
</dbReference>
<feature type="compositionally biased region" description="Basic and acidic residues" evidence="2">
    <location>
        <begin position="1708"/>
        <end position="1724"/>
    </location>
</feature>
<dbReference type="Pfam" id="PF20168">
    <property type="entry name" value="PDS5"/>
    <property type="match status" value="1"/>
</dbReference>
<dbReference type="CDD" id="cd23958">
    <property type="entry name" value="SCC2"/>
    <property type="match status" value="1"/>
</dbReference>
<evidence type="ECO:0000313" key="5">
    <source>
        <dbReference type="Proteomes" id="UP001151518"/>
    </source>
</evidence>
<dbReference type="GO" id="GO:0034087">
    <property type="term" value="P:establishment of mitotic sister chromatid cohesion"/>
    <property type="evidence" value="ECO:0007669"/>
    <property type="project" value="TreeGrafter"/>
</dbReference>
<evidence type="ECO:0000256" key="1">
    <source>
        <dbReference type="RuleBase" id="RU364107"/>
    </source>
</evidence>
<comment type="caution">
    <text evidence="4">The sequence shown here is derived from an EMBL/GenBank/DDBJ whole genome shotgun (WGS) entry which is preliminary data.</text>
</comment>
<proteinExistence type="inferred from homology"/>
<dbReference type="GO" id="GO:0140588">
    <property type="term" value="P:chromatin looping"/>
    <property type="evidence" value="ECO:0007669"/>
    <property type="project" value="InterPro"/>
</dbReference>
<organism evidence="4 5">
    <name type="scientific">Coemansia spiralis</name>
    <dbReference type="NCBI Taxonomy" id="417178"/>
    <lineage>
        <taxon>Eukaryota</taxon>
        <taxon>Fungi</taxon>
        <taxon>Fungi incertae sedis</taxon>
        <taxon>Zoopagomycota</taxon>
        <taxon>Kickxellomycotina</taxon>
        <taxon>Kickxellomycetes</taxon>
        <taxon>Kickxellales</taxon>
        <taxon>Kickxellaceae</taxon>
        <taxon>Coemansia</taxon>
    </lineage>
</organism>
<dbReference type="Pfam" id="PF12830">
    <property type="entry name" value="Nipped-B_C"/>
    <property type="match status" value="1"/>
</dbReference>
<dbReference type="InterPro" id="IPR016024">
    <property type="entry name" value="ARM-type_fold"/>
</dbReference>
<dbReference type="InterPro" id="IPR011989">
    <property type="entry name" value="ARM-like"/>
</dbReference>
<dbReference type="EMBL" id="JANBTW010000031">
    <property type="protein sequence ID" value="KAJ2677561.1"/>
    <property type="molecule type" value="Genomic_DNA"/>
</dbReference>
<dbReference type="Proteomes" id="UP001151518">
    <property type="component" value="Unassembled WGS sequence"/>
</dbReference>
<evidence type="ECO:0000256" key="2">
    <source>
        <dbReference type="SAM" id="MobiDB-lite"/>
    </source>
</evidence>
<dbReference type="PANTHER" id="PTHR21704">
    <property type="entry name" value="NIPPED-B-LIKE PROTEIN DELANGIN SCC2-RELATED"/>
    <property type="match status" value="1"/>
</dbReference>